<protein>
    <submittedName>
        <fullName evidence="1">Phage major tail tube protein</fullName>
    </submittedName>
</protein>
<dbReference type="OrthoDB" id="3078668at2"/>
<name>A0A261RQ94_9BORD</name>
<comment type="caution">
    <text evidence="1">The sequence shown here is derived from an EMBL/GenBank/DDBJ whole genome shotgun (WGS) entry which is preliminary data.</text>
</comment>
<dbReference type="RefSeq" id="WP_094845929.1">
    <property type="nucleotide sequence ID" value="NZ_NEVJ01000001.1"/>
</dbReference>
<dbReference type="InterPro" id="IPR006498">
    <property type="entry name" value="Tail_tube"/>
</dbReference>
<evidence type="ECO:0000313" key="1">
    <source>
        <dbReference type="EMBL" id="OZI26842.1"/>
    </source>
</evidence>
<sequence length="171" mass="18762">MGMPSKLKNMNITNDAESMLGVATAVTLPKLSRKMEAFRAAGMGGAAKADFGLDDDALKLEWTCAGYVKKVLQQMGNGTVDGVQLRFMAAYQRDDTGAVDTVEIVFRGRHSELDRGDSKVGDDTEWKISTECVYYKETLNGEVLIEVDIFNLLEMIGGVDRNEAIRRAIGM</sequence>
<organism evidence="1 2">
    <name type="scientific">Bordetella genomosp. 9</name>
    <dbReference type="NCBI Taxonomy" id="1416803"/>
    <lineage>
        <taxon>Bacteria</taxon>
        <taxon>Pseudomonadati</taxon>
        <taxon>Pseudomonadota</taxon>
        <taxon>Betaproteobacteria</taxon>
        <taxon>Burkholderiales</taxon>
        <taxon>Alcaligenaceae</taxon>
        <taxon>Bordetella</taxon>
    </lineage>
</organism>
<gene>
    <name evidence="1" type="ORF">CAL26_05895</name>
</gene>
<reference evidence="1" key="1">
    <citation type="submission" date="2017-05" db="EMBL/GenBank/DDBJ databases">
        <title>Complete and WGS of Bordetella genogroups.</title>
        <authorList>
            <person name="Spilker T."/>
            <person name="Lipuma J."/>
        </authorList>
    </citation>
    <scope>NUCLEOTIDE SEQUENCE</scope>
    <source>
        <strain evidence="1">AU21707</strain>
    </source>
</reference>
<evidence type="ECO:0000313" key="2">
    <source>
        <dbReference type="Proteomes" id="UP000216857"/>
    </source>
</evidence>
<proteinExistence type="predicted"/>
<keyword evidence="2" id="KW-1185">Reference proteome</keyword>
<dbReference type="EMBL" id="NEVJ01000001">
    <property type="protein sequence ID" value="OZI26842.1"/>
    <property type="molecule type" value="Genomic_DNA"/>
</dbReference>
<dbReference type="Proteomes" id="UP000216857">
    <property type="component" value="Unassembled WGS sequence"/>
</dbReference>
<dbReference type="NCBIfam" id="TIGR01611">
    <property type="entry name" value="tail_tube"/>
    <property type="match status" value="1"/>
</dbReference>
<accession>A0A261RQ94</accession>
<dbReference type="Pfam" id="PF04985">
    <property type="entry name" value="Phage_tube"/>
    <property type="match status" value="1"/>
</dbReference>
<dbReference type="AlphaFoldDB" id="A0A261RQ94"/>